<name>A0A2T3JES8_9GAMM</name>
<dbReference type="Pfam" id="PF10832">
    <property type="entry name" value="YhfG"/>
    <property type="match status" value="1"/>
</dbReference>
<comment type="caution">
    <text evidence="2">The sequence shown here is derived from an EMBL/GenBank/DDBJ whole genome shotgun (WGS) entry which is preliminary data.</text>
</comment>
<feature type="compositionally biased region" description="Polar residues" evidence="1">
    <location>
        <begin position="13"/>
        <end position="23"/>
    </location>
</feature>
<accession>A0A2T3JES8</accession>
<proteinExistence type="predicted"/>
<dbReference type="OrthoDB" id="5828987at2"/>
<dbReference type="RefSeq" id="WP_107243554.1">
    <property type="nucleotide sequence ID" value="NZ_PYMJ01000015.1"/>
</dbReference>
<evidence type="ECO:0000313" key="2">
    <source>
        <dbReference type="EMBL" id="PSU47411.1"/>
    </source>
</evidence>
<feature type="region of interest" description="Disordered" evidence="1">
    <location>
        <begin position="40"/>
        <end position="74"/>
    </location>
</feature>
<feature type="region of interest" description="Disordered" evidence="1">
    <location>
        <begin position="1"/>
        <end position="23"/>
    </location>
</feature>
<dbReference type="AlphaFoldDB" id="A0A2T3JES8"/>
<protein>
    <recommendedName>
        <fullName evidence="4">DUF2559 domain-containing protein</fullName>
    </recommendedName>
</protein>
<reference evidence="2 3" key="1">
    <citation type="submission" date="2018-01" db="EMBL/GenBank/DDBJ databases">
        <title>Whole genome sequencing of Histamine producing bacteria.</title>
        <authorList>
            <person name="Butler K."/>
        </authorList>
    </citation>
    <scope>NUCLEOTIDE SEQUENCE [LARGE SCALE GENOMIC DNA]</scope>
    <source>
        <strain evidence="2 3">JCM 12947</strain>
    </source>
</reference>
<sequence>MQKEAHMLKAETTENTESKLTTDQMRKQFKRLSSRNYKASLQLEGFDTEPTKRETKSTQSEKEQIESLIRYYDR</sequence>
<gene>
    <name evidence="2" type="ORF">C9J12_15555</name>
</gene>
<dbReference type="Proteomes" id="UP000240987">
    <property type="component" value="Unassembled WGS sequence"/>
</dbReference>
<keyword evidence="3" id="KW-1185">Reference proteome</keyword>
<dbReference type="InterPro" id="IPR022541">
    <property type="entry name" value="YhfG"/>
</dbReference>
<evidence type="ECO:0008006" key="4">
    <source>
        <dbReference type="Google" id="ProtNLM"/>
    </source>
</evidence>
<evidence type="ECO:0000256" key="1">
    <source>
        <dbReference type="SAM" id="MobiDB-lite"/>
    </source>
</evidence>
<organism evidence="2 3">
    <name type="scientific">Photobacterium frigidiphilum</name>
    <dbReference type="NCBI Taxonomy" id="264736"/>
    <lineage>
        <taxon>Bacteria</taxon>
        <taxon>Pseudomonadati</taxon>
        <taxon>Pseudomonadota</taxon>
        <taxon>Gammaproteobacteria</taxon>
        <taxon>Vibrionales</taxon>
        <taxon>Vibrionaceae</taxon>
        <taxon>Photobacterium</taxon>
    </lineage>
</organism>
<dbReference type="EMBL" id="PYMJ01000015">
    <property type="protein sequence ID" value="PSU47411.1"/>
    <property type="molecule type" value="Genomic_DNA"/>
</dbReference>
<feature type="compositionally biased region" description="Basic and acidic residues" evidence="1">
    <location>
        <begin position="1"/>
        <end position="12"/>
    </location>
</feature>
<feature type="compositionally biased region" description="Basic and acidic residues" evidence="1">
    <location>
        <begin position="49"/>
        <end position="74"/>
    </location>
</feature>
<evidence type="ECO:0000313" key="3">
    <source>
        <dbReference type="Proteomes" id="UP000240987"/>
    </source>
</evidence>